<dbReference type="AlphaFoldDB" id="A0A2Z6TER7"/>
<protein>
    <submittedName>
        <fullName evidence="5">Replicative DNA helicase</fullName>
    </submittedName>
</protein>
<accession>A0A2Z6TER7</accession>
<gene>
    <name evidence="5" type="primary">dnaB</name>
    <name evidence="5" type="ORF">LrDSM24759_04260</name>
</gene>
<keyword evidence="5" id="KW-0347">Helicase</keyword>
<comment type="similarity">
    <text evidence="1">Belongs to the DnaB/DnaD family.</text>
</comment>
<proteinExistence type="inferred from homology"/>
<evidence type="ECO:0000313" key="5">
    <source>
        <dbReference type="EMBL" id="GBG04512.1"/>
    </source>
</evidence>
<feature type="domain" description="Replicative helicase loading/DNA remodeling protein DnaB N-terminal winged helix" evidence="4">
    <location>
        <begin position="6"/>
        <end position="260"/>
    </location>
</feature>
<dbReference type="Pfam" id="PF07261">
    <property type="entry name" value="DnaB_2"/>
    <property type="match status" value="1"/>
</dbReference>
<dbReference type="RefSeq" id="WP_117117858.1">
    <property type="nucleotide sequence ID" value="NZ_BFBY01000002.1"/>
</dbReference>
<dbReference type="InterPro" id="IPR006343">
    <property type="entry name" value="DnaB/C_C"/>
</dbReference>
<reference evidence="6" key="1">
    <citation type="submission" date="2018-03" db="EMBL/GenBank/DDBJ databases">
        <title>New taxa in the Lactobacillus gasseri group.</title>
        <authorList>
            <person name="Tanizawa Y."/>
            <person name="Tohno M."/>
            <person name="Endo A."/>
            <person name="Arita M."/>
        </authorList>
    </citation>
    <scope>NUCLEOTIDE SEQUENCE [LARGE SCALE GENOMIC DNA]</scope>
    <source>
        <strain evidence="6">DSM 24759</strain>
    </source>
</reference>
<dbReference type="EMBL" id="BFBY01000002">
    <property type="protein sequence ID" value="GBG04512.1"/>
    <property type="molecule type" value="Genomic_DNA"/>
</dbReference>
<dbReference type="Pfam" id="PF25888">
    <property type="entry name" value="WHD_DnaB"/>
    <property type="match status" value="1"/>
</dbReference>
<keyword evidence="5" id="KW-0067">ATP-binding</keyword>
<dbReference type="Proteomes" id="UP000257317">
    <property type="component" value="Unassembled WGS sequence"/>
</dbReference>
<keyword evidence="6" id="KW-1185">Reference proteome</keyword>
<sequence length="449" mass="51162">MYASTNPKQPFYVANQIVLTTKDQKVLTKLYQPLVGVLGIGLYTTLVNEFDTIPFAGDYKTLYQLQDQTDSDLKSIFSSLHHLEAVGLLKTYLGQNPVLGEVLIFQLLPVPSPQEFFKTFLLSSLLREKLGTVSFERLVKEFTPRQFSGLKDAAEVTAGFFDVFHLSQDTAIEPPPAVKEASEKVGKPEKIQVDLGASAHKIDWDFLIALFDAYHINKNEIDKHRSEISQLISFYDLSEQDFINEAMLTFSAGKSTLDMQAIAAVIAENYGKKRTKASVHKQITPAKDSLATIKNLSAQDDELLKTINQYSTIDYLYYLKEEKGGYVTANEKKVIYRLQNQYGLSPQLINVLIYTCLEYDSVLAPNLADRIANDWLQKGVTTAVQAIEYVKNRRKKYQQRRYQVKNKPVKKTNNWQKQKKQAAQNSNQTMTEEEMNQIFNEFGKENKKE</sequence>
<comment type="caution">
    <text evidence="5">The sequence shown here is derived from an EMBL/GenBank/DDBJ whole genome shotgun (WGS) entry which is preliminary data.</text>
</comment>
<organism evidence="5 6">
    <name type="scientific">Lactobacillus rodentium</name>
    <dbReference type="NCBI Taxonomy" id="947835"/>
    <lineage>
        <taxon>Bacteria</taxon>
        <taxon>Bacillati</taxon>
        <taxon>Bacillota</taxon>
        <taxon>Bacilli</taxon>
        <taxon>Lactobacillales</taxon>
        <taxon>Lactobacillaceae</taxon>
        <taxon>Lactobacillus</taxon>
    </lineage>
</organism>
<evidence type="ECO:0000313" key="6">
    <source>
        <dbReference type="Proteomes" id="UP000257317"/>
    </source>
</evidence>
<keyword evidence="5" id="KW-0378">Hydrolase</keyword>
<dbReference type="InterPro" id="IPR034829">
    <property type="entry name" value="DnaD-like_sf"/>
</dbReference>
<dbReference type="SUPFAM" id="SSF158499">
    <property type="entry name" value="DnaD domain-like"/>
    <property type="match status" value="1"/>
</dbReference>
<evidence type="ECO:0000259" key="4">
    <source>
        <dbReference type="Pfam" id="PF25888"/>
    </source>
</evidence>
<feature type="domain" description="DnaB/C C-terminal" evidence="3">
    <location>
        <begin position="318"/>
        <end position="389"/>
    </location>
</feature>
<keyword evidence="5" id="KW-0547">Nucleotide-binding</keyword>
<evidence type="ECO:0000256" key="1">
    <source>
        <dbReference type="ARBA" id="ARBA00093462"/>
    </source>
</evidence>
<dbReference type="OrthoDB" id="2082007at2"/>
<dbReference type="Gene3D" id="1.10.10.630">
    <property type="entry name" value="DnaD domain-like"/>
    <property type="match status" value="1"/>
</dbReference>
<feature type="compositionally biased region" description="Low complexity" evidence="2">
    <location>
        <begin position="411"/>
        <end position="429"/>
    </location>
</feature>
<evidence type="ECO:0000259" key="3">
    <source>
        <dbReference type="Pfam" id="PF07261"/>
    </source>
</evidence>
<evidence type="ECO:0000256" key="2">
    <source>
        <dbReference type="SAM" id="MobiDB-lite"/>
    </source>
</evidence>
<feature type="region of interest" description="Disordered" evidence="2">
    <location>
        <begin position="407"/>
        <end position="449"/>
    </location>
</feature>
<dbReference type="InterPro" id="IPR058660">
    <property type="entry name" value="WHD_DnaB"/>
</dbReference>
<dbReference type="GO" id="GO:0004386">
    <property type="term" value="F:helicase activity"/>
    <property type="evidence" value="ECO:0007669"/>
    <property type="project" value="UniProtKB-KW"/>
</dbReference>
<name>A0A2Z6TER7_9LACO</name>